<dbReference type="PANTHER" id="PTHR43531">
    <property type="entry name" value="PROTEIN ICFG"/>
    <property type="match status" value="1"/>
</dbReference>
<accession>A0A240U869</accession>
<dbReference type="GO" id="GO:0006935">
    <property type="term" value="P:chemotaxis"/>
    <property type="evidence" value="ECO:0007669"/>
    <property type="project" value="TreeGrafter"/>
</dbReference>
<dbReference type="InterPro" id="IPR004089">
    <property type="entry name" value="MCPsignal_dom"/>
</dbReference>
<evidence type="ECO:0000256" key="4">
    <source>
        <dbReference type="PROSITE-ProRule" id="PRU00284"/>
    </source>
</evidence>
<dbReference type="GO" id="GO:0004888">
    <property type="term" value="F:transmembrane signaling receptor activity"/>
    <property type="evidence" value="ECO:0007669"/>
    <property type="project" value="TreeGrafter"/>
</dbReference>
<evidence type="ECO:0000256" key="1">
    <source>
        <dbReference type="ARBA" id="ARBA00004370"/>
    </source>
</evidence>
<dbReference type="Gene3D" id="1.10.287.950">
    <property type="entry name" value="Methyl-accepting chemotaxis protein"/>
    <property type="match status" value="1"/>
</dbReference>
<evidence type="ECO:0000256" key="5">
    <source>
        <dbReference type="SAM" id="Phobius"/>
    </source>
</evidence>
<evidence type="ECO:0000313" key="7">
    <source>
        <dbReference type="EMBL" id="ART53591.1"/>
    </source>
</evidence>
<comment type="similarity">
    <text evidence="3">Belongs to the methyl-accepting chemotaxis (MCP) protein family.</text>
</comment>
<evidence type="ECO:0000313" key="8">
    <source>
        <dbReference type="Proteomes" id="UP000194432"/>
    </source>
</evidence>
<dbReference type="GO" id="GO:0005886">
    <property type="term" value="C:plasma membrane"/>
    <property type="evidence" value="ECO:0007669"/>
    <property type="project" value="TreeGrafter"/>
</dbReference>
<comment type="subcellular location">
    <subcellularLocation>
        <location evidence="1">Membrane</location>
    </subcellularLocation>
</comment>
<name>A0A240U869_9BURK</name>
<keyword evidence="8" id="KW-1185">Reference proteome</keyword>
<keyword evidence="5" id="KW-0472">Membrane</keyword>
<dbReference type="PANTHER" id="PTHR43531:SF14">
    <property type="entry name" value="METHYL-ACCEPTING CHEMOTAXIS PROTEIN I-RELATED"/>
    <property type="match status" value="1"/>
</dbReference>
<dbReference type="KEGG" id="acin:CBP34_09220"/>
<dbReference type="Pfam" id="PF00015">
    <property type="entry name" value="MCPsignal"/>
    <property type="match status" value="1"/>
</dbReference>
<dbReference type="EMBL" id="CP021361">
    <property type="protein sequence ID" value="ART53591.1"/>
    <property type="molecule type" value="Genomic_DNA"/>
</dbReference>
<dbReference type="GO" id="GO:0007165">
    <property type="term" value="P:signal transduction"/>
    <property type="evidence" value="ECO:0007669"/>
    <property type="project" value="UniProtKB-KW"/>
</dbReference>
<dbReference type="PROSITE" id="PS50111">
    <property type="entry name" value="CHEMOTAXIS_TRANSDUC_2"/>
    <property type="match status" value="1"/>
</dbReference>
<evidence type="ECO:0000259" key="6">
    <source>
        <dbReference type="PROSITE" id="PS50111"/>
    </source>
</evidence>
<dbReference type="Proteomes" id="UP000194432">
    <property type="component" value="Chromosome 1"/>
</dbReference>
<feature type="domain" description="Methyl-accepting transducer" evidence="6">
    <location>
        <begin position="213"/>
        <end position="442"/>
    </location>
</feature>
<proteinExistence type="inferred from homology"/>
<sequence>MLGDRVMLVAIALSAIAAVVLGLRFVDSALALVASGGLVLIAGAAYALARGTLGSRLVLAFVQVGLVALHIQLAQGMLEFHFGVFVTLALLLVYLDWRPIVWAALLFAVHHVLFDRLQAAGFGVYCMTSPDFARVVLHAVYVVIQTVLEVILAVNMGRTARESLELQRLSAAMVRGDQIALDVTHIAVETPGGMALKQALERMHETVATVQEAATSMALACQEIAMGAQDLSVRTEDTAGSLQATSANMEQLTGTVRQSANASEQANALAVSAADVARHGGDVVGRVIHTMREINEGSARIADITGVIDSIAFQTNILALNAAVEAARAGEQGRGFAVVATEVRSLAQRSAQAAREIKSLIESSVQKASAGGQLADDAGRTMSEIVGSVQQVSAMMGEIHAAARDQSTGIAQINQAVGQLDQMTQQNAALVEQSAAAAGTVTEQAQRLAQVVAVFALARNA</sequence>
<dbReference type="SMART" id="SM00283">
    <property type="entry name" value="MA"/>
    <property type="match status" value="1"/>
</dbReference>
<feature type="transmembrane region" description="Helical" evidence="5">
    <location>
        <begin position="55"/>
        <end position="73"/>
    </location>
</feature>
<feature type="transmembrane region" description="Helical" evidence="5">
    <location>
        <begin position="6"/>
        <end position="23"/>
    </location>
</feature>
<evidence type="ECO:0000256" key="2">
    <source>
        <dbReference type="ARBA" id="ARBA00022481"/>
    </source>
</evidence>
<evidence type="ECO:0000256" key="3">
    <source>
        <dbReference type="ARBA" id="ARBA00029447"/>
    </source>
</evidence>
<dbReference type="FunFam" id="1.10.287.950:FF:000001">
    <property type="entry name" value="Methyl-accepting chemotaxis sensory transducer"/>
    <property type="match status" value="1"/>
</dbReference>
<dbReference type="SUPFAM" id="SSF58104">
    <property type="entry name" value="Methyl-accepting chemotaxis protein (MCP) signaling domain"/>
    <property type="match status" value="1"/>
</dbReference>
<organism evidence="7 8">
    <name type="scientific">Acidovorax carolinensis</name>
    <dbReference type="NCBI Taxonomy" id="553814"/>
    <lineage>
        <taxon>Bacteria</taxon>
        <taxon>Pseudomonadati</taxon>
        <taxon>Pseudomonadota</taxon>
        <taxon>Betaproteobacteria</taxon>
        <taxon>Burkholderiales</taxon>
        <taxon>Comamonadaceae</taxon>
        <taxon>Acidovorax</taxon>
    </lineage>
</organism>
<protein>
    <submittedName>
        <fullName evidence="7">Chemotaxis protein</fullName>
    </submittedName>
</protein>
<gene>
    <name evidence="7" type="ORF">CBP34_09220</name>
</gene>
<feature type="transmembrane region" description="Helical" evidence="5">
    <location>
        <begin position="135"/>
        <end position="154"/>
    </location>
</feature>
<feature type="transmembrane region" description="Helical" evidence="5">
    <location>
        <begin position="30"/>
        <end position="49"/>
    </location>
</feature>
<keyword evidence="2" id="KW-0488">Methylation</keyword>
<reference evidence="7 8" key="1">
    <citation type="submission" date="2017-05" db="EMBL/GenBank/DDBJ databases">
        <title>Polyphasic characterization of four soil-derived phenanthrene-degrading Acidovorax strains and proposal of Acidovorax phenanthrenivorans sp. nov.</title>
        <authorList>
            <person name="Singleton D.R."/>
            <person name="Lee J."/>
            <person name="Dickey A.N."/>
            <person name="Stroud A."/>
            <person name="Scholl E.H."/>
            <person name="Wright F.A."/>
            <person name="Aitken M.D."/>
        </authorList>
    </citation>
    <scope>NUCLEOTIDE SEQUENCE [LARGE SCALE GENOMIC DNA]</scope>
    <source>
        <strain evidence="7">NA3</strain>
    </source>
</reference>
<dbReference type="CDD" id="cd11386">
    <property type="entry name" value="MCP_signal"/>
    <property type="match status" value="1"/>
</dbReference>
<dbReference type="InterPro" id="IPR051310">
    <property type="entry name" value="MCP_chemotaxis"/>
</dbReference>
<keyword evidence="5" id="KW-0812">Transmembrane</keyword>
<dbReference type="AlphaFoldDB" id="A0A240U869"/>
<keyword evidence="4" id="KW-0807">Transducer</keyword>
<keyword evidence="5" id="KW-1133">Transmembrane helix</keyword>